<dbReference type="STRING" id="270498.CHK_0902"/>
<keyword evidence="2" id="KW-1185">Reference proteome</keyword>
<dbReference type="Pfam" id="PF18937">
    <property type="entry name" value="DUF5685"/>
    <property type="match status" value="1"/>
</dbReference>
<comment type="caution">
    <text evidence="1">The sequence shown here is derived from an EMBL/GenBank/DDBJ whole genome shotgun (WGS) entry which is preliminary data.</text>
</comment>
<organism evidence="1 2">
    <name type="scientific">Christensenella hongkongensis</name>
    <dbReference type="NCBI Taxonomy" id="270498"/>
    <lineage>
        <taxon>Bacteria</taxon>
        <taxon>Bacillati</taxon>
        <taxon>Bacillota</taxon>
        <taxon>Clostridia</taxon>
        <taxon>Christensenellales</taxon>
        <taxon>Christensenellaceae</taxon>
        <taxon>Christensenella</taxon>
    </lineage>
</organism>
<dbReference type="EMBL" id="LAYJ01000068">
    <property type="protein sequence ID" value="KKI51735.1"/>
    <property type="molecule type" value="Genomic_DNA"/>
</dbReference>
<reference evidence="1 2" key="1">
    <citation type="submission" date="2015-04" db="EMBL/GenBank/DDBJ databases">
        <title>Draft genome sequence of bacteremic isolate Catabacter hongkongensis type strain HKU16T.</title>
        <authorList>
            <person name="Lau S.K."/>
            <person name="Teng J.L."/>
            <person name="Huang Y."/>
            <person name="Curreem S.O."/>
            <person name="Tsui S.K."/>
            <person name="Woo P.C."/>
        </authorList>
    </citation>
    <scope>NUCLEOTIDE SEQUENCE [LARGE SCALE GENOMIC DNA]</scope>
    <source>
        <strain evidence="1 2">HKU16</strain>
    </source>
</reference>
<evidence type="ECO:0000313" key="2">
    <source>
        <dbReference type="Proteomes" id="UP000034076"/>
    </source>
</evidence>
<dbReference type="RefSeq" id="WP_046442801.1">
    <property type="nucleotide sequence ID" value="NZ_CAUERS010000119.1"/>
</dbReference>
<dbReference type="AlphaFoldDB" id="A0A0M2NNE7"/>
<evidence type="ECO:0000313" key="1">
    <source>
        <dbReference type="EMBL" id="KKI51735.1"/>
    </source>
</evidence>
<sequence length="279" mass="31918">MFGYIVPQVSELKVREYELYRAYYCGLCKMLKQEYKKNAVLNYDSVFLYLLADGLREEQGTVEPCKCAFHPVKKRSAVITPAASYAADVNILMAYFQIEDNLRDGKKGMRLTKALFKKAFDKAACRRRGMVDVARKTIDELCVLEKERSANTDAVADSYARLLGTVFQDADVLQSHILYDLGYSIGRWVYLIDAVEDCQKDEKSGNYNVYLNKYGKLDRAAKEQIRTSLFYTLAQAAQELGRLELKRNREILQNIIYLGLRTQTEAVLENGCRMVAPVE</sequence>
<accession>A0A0M2NNE7</accession>
<name>A0A0M2NNE7_9FIRM</name>
<gene>
    <name evidence="1" type="ORF">CHK_0902</name>
</gene>
<dbReference type="InterPro" id="IPR043740">
    <property type="entry name" value="DUF5685"/>
</dbReference>
<proteinExistence type="predicted"/>
<protein>
    <submittedName>
        <fullName evidence="1">Uncharacterized protein</fullName>
    </submittedName>
</protein>
<dbReference type="OrthoDB" id="1722540at2"/>
<dbReference type="Proteomes" id="UP000034076">
    <property type="component" value="Unassembled WGS sequence"/>
</dbReference>